<dbReference type="EMBL" id="LAZR01024978">
    <property type="protein sequence ID" value="KKL73377.1"/>
    <property type="molecule type" value="Genomic_DNA"/>
</dbReference>
<dbReference type="AlphaFoldDB" id="A0A0F9HE77"/>
<sequence length="144" mass="16765">MNIFMALIANWHHFEPLFFLVTFMMVVFVCAIPTFSTLKFGSTFNFACVDCVREGLPCFSFNSFAVHLLIFKAPCPMFEIRAAFNLSHMAPIFLPALFPVCRPYRLKLRILLDPVIATLFCRSYFLRAFFSIFCNLRVKPFFVF</sequence>
<gene>
    <name evidence="2" type="ORF">LCGC14_2075540</name>
</gene>
<keyword evidence="1" id="KW-0472">Membrane</keyword>
<accession>A0A0F9HE77</accession>
<proteinExistence type="predicted"/>
<keyword evidence="1" id="KW-1133">Transmembrane helix</keyword>
<name>A0A0F9HE77_9ZZZZ</name>
<keyword evidence="1" id="KW-0812">Transmembrane</keyword>
<comment type="caution">
    <text evidence="2">The sequence shown here is derived from an EMBL/GenBank/DDBJ whole genome shotgun (WGS) entry which is preliminary data.</text>
</comment>
<reference evidence="2" key="1">
    <citation type="journal article" date="2015" name="Nature">
        <title>Complex archaea that bridge the gap between prokaryotes and eukaryotes.</title>
        <authorList>
            <person name="Spang A."/>
            <person name="Saw J.H."/>
            <person name="Jorgensen S.L."/>
            <person name="Zaremba-Niedzwiedzka K."/>
            <person name="Martijn J."/>
            <person name="Lind A.E."/>
            <person name="van Eijk R."/>
            <person name="Schleper C."/>
            <person name="Guy L."/>
            <person name="Ettema T.J."/>
        </authorList>
    </citation>
    <scope>NUCLEOTIDE SEQUENCE</scope>
</reference>
<protein>
    <submittedName>
        <fullName evidence="2">Uncharacterized protein</fullName>
    </submittedName>
</protein>
<evidence type="ECO:0000313" key="2">
    <source>
        <dbReference type="EMBL" id="KKL73377.1"/>
    </source>
</evidence>
<organism evidence="2">
    <name type="scientific">marine sediment metagenome</name>
    <dbReference type="NCBI Taxonomy" id="412755"/>
    <lineage>
        <taxon>unclassified sequences</taxon>
        <taxon>metagenomes</taxon>
        <taxon>ecological metagenomes</taxon>
    </lineage>
</organism>
<feature type="transmembrane region" description="Helical" evidence="1">
    <location>
        <begin position="17"/>
        <end position="35"/>
    </location>
</feature>
<evidence type="ECO:0000256" key="1">
    <source>
        <dbReference type="SAM" id="Phobius"/>
    </source>
</evidence>